<feature type="region of interest" description="Disordered" evidence="1">
    <location>
        <begin position="729"/>
        <end position="748"/>
    </location>
</feature>
<feature type="compositionally biased region" description="Basic and acidic residues" evidence="1">
    <location>
        <begin position="1033"/>
        <end position="1042"/>
    </location>
</feature>
<evidence type="ECO:0000256" key="1">
    <source>
        <dbReference type="SAM" id="MobiDB-lite"/>
    </source>
</evidence>
<dbReference type="Proteomes" id="UP000308730">
    <property type="component" value="Unassembled WGS sequence"/>
</dbReference>
<comment type="caution">
    <text evidence="2">The sequence shown here is derived from an EMBL/GenBank/DDBJ whole genome shotgun (WGS) entry which is preliminary data.</text>
</comment>
<dbReference type="Pfam" id="PF13805">
    <property type="entry name" value="Pil1"/>
    <property type="match status" value="1"/>
</dbReference>
<feature type="compositionally biased region" description="Low complexity" evidence="1">
    <location>
        <begin position="405"/>
        <end position="439"/>
    </location>
</feature>
<dbReference type="PANTHER" id="PTHR31962:SF6">
    <property type="entry name" value="EISOSOME COMPONENT PIL1-DOMAIN-CONTAINING PROTEIN"/>
    <property type="match status" value="1"/>
</dbReference>
<feature type="compositionally biased region" description="Gly residues" evidence="1">
    <location>
        <begin position="251"/>
        <end position="264"/>
    </location>
</feature>
<feature type="compositionally biased region" description="Low complexity" evidence="1">
    <location>
        <begin position="265"/>
        <end position="275"/>
    </location>
</feature>
<feature type="compositionally biased region" description="Low complexity" evidence="1">
    <location>
        <begin position="334"/>
        <end position="348"/>
    </location>
</feature>
<gene>
    <name evidence="2" type="ORF">EUX98_g7194</name>
</gene>
<feature type="compositionally biased region" description="Polar residues" evidence="1">
    <location>
        <begin position="729"/>
        <end position="744"/>
    </location>
</feature>
<dbReference type="InterPro" id="IPR028245">
    <property type="entry name" value="PIL1/LSP1"/>
</dbReference>
<dbReference type="AlphaFoldDB" id="A0A4S4MME5"/>
<dbReference type="GO" id="GO:0005886">
    <property type="term" value="C:plasma membrane"/>
    <property type="evidence" value="ECO:0007669"/>
    <property type="project" value="TreeGrafter"/>
</dbReference>
<dbReference type="InterPro" id="IPR027267">
    <property type="entry name" value="AH/BAR_dom_sf"/>
</dbReference>
<evidence type="ECO:0000313" key="2">
    <source>
        <dbReference type="EMBL" id="THH26989.1"/>
    </source>
</evidence>
<accession>A0A4S4MME5</accession>
<feature type="region of interest" description="Disordered" evidence="1">
    <location>
        <begin position="917"/>
        <end position="1051"/>
    </location>
</feature>
<feature type="compositionally biased region" description="Polar residues" evidence="1">
    <location>
        <begin position="491"/>
        <end position="505"/>
    </location>
</feature>
<evidence type="ECO:0008006" key="4">
    <source>
        <dbReference type="Google" id="ProtNLM"/>
    </source>
</evidence>
<feature type="compositionally biased region" description="Low complexity" evidence="1">
    <location>
        <begin position="506"/>
        <end position="515"/>
    </location>
</feature>
<sequence length="1051" mass="112294">MFKSVATKLAHNTTVPSLGGNKDLKGLQDMITAEKTVLSSSQKFALDLAKSAESLKQWGTGEGDDLGDISNAATTLILHLAGAINHFSNIESTIREQMKALRKREETLDEMRRRRRTLASRAEDAEKKLSRMNPDNKNLQSQTALLAQLRDDIRTIDAEIMNEEAGIGDFKRHSIKNWLGHKFGGIQDFCEKGLIISDLGKQLLAVVPLEQTQPGLPRPYYVGHARTEAIIFEAQNEVQEVVFSAEPGTGKRAGGGSSQPGQPGGYPTQPQPIGQSAAPPGNRPLSGQLSPAQLYAAQTTFSGYSTITAGDRPGETLMRADTVNSTNYQNPQTPQSQYAQPQGPPQGYTGSAEASSPAQHSPTYPTRASFVSLPQIQSQPAGSDLGMTSYLSPMAEATALPPVPEQQQGQAQQYGSEQYQQQPGYPQQLQQPPQQSPYQQPQPQPPYQQQQYPQQTPYPDPQQYPPPQPNQPHQSMPQGGNYAVYTYPQAPGSQPQEVNEFGTYNSSDSYAARSSSLRHARMGADGSASPAPAEGNSGRFATFPVKAGGPRPQLPAGVSAPYTNGGAPPIDERVPSLEVDRQGDSFLSSVASALGPQWQQDRNSQITQGAAPPETQQQPYHGVEQSQAATAGHGPYDSPGVPPPPSYDTALPLDEYDDPAEGVGMALAYMSDHEADAAGSEGSHDESKIVRFGSVRDVDDEMAKRHSHQAEGQSTIPPINPAHYDETALSNEESPVDNTPTNAPHSPPVVIPHRAPTPSEEGHGDAALNAAAAREVSRELDSLMFSSVQQPQPPALPLKSGPALLLNLPTSPPLSLCTNNNPRTKCIGSSRLLLLRLMALGNLTNTDNNAGGHSPLVPPPNLSSPIGSTASFRTPPEYPTPTSTGQLYGLGAAATGSATSFIPGANPRTISAAAFKRQVRQPTGPSSVSSIDTNALADNTSPLHVRKRLPASPYPVQGGDMQRVPSAPLPGGNLQDPGMDERHRSVSTGYAQPPQQQYQQQPGPGDYYSHGQQNRQSHAGEESYDYLSAYMSEDGHGGHEDNGQQQGGLRS</sequence>
<feature type="region of interest" description="Disordered" evidence="1">
    <location>
        <begin position="247"/>
        <end position="288"/>
    </location>
</feature>
<feature type="region of interest" description="Disordered" evidence="1">
    <location>
        <begin position="112"/>
        <end position="136"/>
    </location>
</feature>
<dbReference type="OrthoDB" id="5599269at2759"/>
<dbReference type="PANTHER" id="PTHR31962">
    <property type="entry name" value="SPHINGOLIPID LONG CHAIN BASE-RESPONSIVE PROTEIN PIL1"/>
    <property type="match status" value="1"/>
</dbReference>
<feature type="region of interest" description="Disordered" evidence="1">
    <location>
        <begin position="850"/>
        <end position="885"/>
    </location>
</feature>
<dbReference type="Gene3D" id="1.20.1270.60">
    <property type="entry name" value="Arfaptin homology (AH) domain/BAR domain"/>
    <property type="match status" value="1"/>
</dbReference>
<dbReference type="EMBL" id="SGPM01000290">
    <property type="protein sequence ID" value="THH26989.1"/>
    <property type="molecule type" value="Genomic_DNA"/>
</dbReference>
<feature type="region of interest" description="Disordered" evidence="1">
    <location>
        <begin position="401"/>
        <end position="668"/>
    </location>
</feature>
<dbReference type="GO" id="GO:0070941">
    <property type="term" value="P:eisosome assembly"/>
    <property type="evidence" value="ECO:0007669"/>
    <property type="project" value="TreeGrafter"/>
</dbReference>
<feature type="region of interest" description="Disordered" evidence="1">
    <location>
        <begin position="325"/>
        <end position="366"/>
    </location>
</feature>
<dbReference type="GO" id="GO:0036286">
    <property type="term" value="C:eisosome filament"/>
    <property type="evidence" value="ECO:0007669"/>
    <property type="project" value="TreeGrafter"/>
</dbReference>
<organism evidence="2 3">
    <name type="scientific">Antrodiella citrinella</name>
    <dbReference type="NCBI Taxonomy" id="2447956"/>
    <lineage>
        <taxon>Eukaryota</taxon>
        <taxon>Fungi</taxon>
        <taxon>Dikarya</taxon>
        <taxon>Basidiomycota</taxon>
        <taxon>Agaricomycotina</taxon>
        <taxon>Agaricomycetes</taxon>
        <taxon>Polyporales</taxon>
        <taxon>Steccherinaceae</taxon>
        <taxon>Antrodiella</taxon>
    </lineage>
</organism>
<keyword evidence="3" id="KW-1185">Reference proteome</keyword>
<feature type="compositionally biased region" description="Low complexity" evidence="1">
    <location>
        <begin position="989"/>
        <end position="1008"/>
    </location>
</feature>
<dbReference type="GO" id="GO:0008289">
    <property type="term" value="F:lipid binding"/>
    <property type="evidence" value="ECO:0007669"/>
    <property type="project" value="TreeGrafter"/>
</dbReference>
<proteinExistence type="predicted"/>
<protein>
    <recommendedName>
        <fullName evidence="4">Eisosome component PIL1-domain-containing protein</fullName>
    </recommendedName>
</protein>
<feature type="compositionally biased region" description="Basic and acidic residues" evidence="1">
    <location>
        <begin position="570"/>
        <end position="583"/>
    </location>
</feature>
<name>A0A4S4MME5_9APHY</name>
<feature type="compositionally biased region" description="Polar residues" evidence="1">
    <location>
        <begin position="585"/>
        <end position="629"/>
    </location>
</feature>
<feature type="compositionally biased region" description="Polar residues" evidence="1">
    <location>
        <begin position="920"/>
        <end position="942"/>
    </location>
</feature>
<reference evidence="2 3" key="1">
    <citation type="submission" date="2019-02" db="EMBL/GenBank/DDBJ databases">
        <title>Genome sequencing of the rare red list fungi Antrodiella citrinella (Flaviporus citrinellus).</title>
        <authorList>
            <person name="Buettner E."/>
            <person name="Kellner H."/>
        </authorList>
    </citation>
    <scope>NUCLEOTIDE SEQUENCE [LARGE SCALE GENOMIC DNA]</scope>
    <source>
        <strain evidence="2 3">DSM 108506</strain>
    </source>
</reference>
<evidence type="ECO:0000313" key="3">
    <source>
        <dbReference type="Proteomes" id="UP000308730"/>
    </source>
</evidence>
<feature type="compositionally biased region" description="Polar residues" evidence="1">
    <location>
        <begin position="352"/>
        <end position="366"/>
    </location>
</feature>
<dbReference type="GO" id="GO:0006897">
    <property type="term" value="P:endocytosis"/>
    <property type="evidence" value="ECO:0007669"/>
    <property type="project" value="TreeGrafter"/>
</dbReference>
<feature type="compositionally biased region" description="Pro residues" evidence="1">
    <location>
        <begin position="456"/>
        <end position="470"/>
    </location>
</feature>